<keyword evidence="5" id="KW-0862">Zinc</keyword>
<dbReference type="UniPathway" id="UPA00143"/>
<proteinExistence type="predicted"/>
<keyword evidence="2" id="KW-0479">Metal-binding</keyword>
<dbReference type="GO" id="GO:0008270">
    <property type="term" value="F:zinc ion binding"/>
    <property type="evidence" value="ECO:0007669"/>
    <property type="project" value="UniProtKB-KW"/>
</dbReference>
<evidence type="ECO:0000256" key="4">
    <source>
        <dbReference type="ARBA" id="ARBA00022786"/>
    </source>
</evidence>
<dbReference type="InterPro" id="IPR024766">
    <property type="entry name" value="Znf_RING_H2"/>
</dbReference>
<dbReference type="GO" id="GO:0016567">
    <property type="term" value="P:protein ubiquitination"/>
    <property type="evidence" value="ECO:0007669"/>
    <property type="project" value="UniProtKB-UniPathway"/>
</dbReference>
<evidence type="ECO:0000256" key="5">
    <source>
        <dbReference type="ARBA" id="ARBA00022833"/>
    </source>
</evidence>
<gene>
    <name evidence="9" type="ORF">PTTG_28816</name>
</gene>
<dbReference type="EMBL" id="ADAS02000140">
    <property type="protein sequence ID" value="OAV89111.1"/>
    <property type="molecule type" value="Genomic_DNA"/>
</dbReference>
<dbReference type="AlphaFoldDB" id="A0A180G8X7"/>
<dbReference type="OrthoDB" id="2507820at2759"/>
<reference evidence="10" key="4">
    <citation type="submission" date="2025-05" db="UniProtKB">
        <authorList>
            <consortium name="EnsemblFungi"/>
        </authorList>
    </citation>
    <scope>IDENTIFICATION</scope>
    <source>
        <strain evidence="10">isolate 1-1 / race 1 (BBBD)</strain>
    </source>
</reference>
<protein>
    <submittedName>
        <fullName evidence="10">RING-type domain-containing protein</fullName>
    </submittedName>
</protein>
<evidence type="ECO:0000256" key="7">
    <source>
        <dbReference type="SAM" id="MobiDB-lite"/>
    </source>
</evidence>
<evidence type="ECO:0000313" key="10">
    <source>
        <dbReference type="EnsemblFungi" id="PTTG_28816-t43_1-p1"/>
    </source>
</evidence>
<dbReference type="SMART" id="SM00184">
    <property type="entry name" value="RING"/>
    <property type="match status" value="1"/>
</dbReference>
<evidence type="ECO:0000256" key="2">
    <source>
        <dbReference type="ARBA" id="ARBA00022723"/>
    </source>
</evidence>
<organism evidence="9">
    <name type="scientific">Puccinia triticina (isolate 1-1 / race 1 (BBBD))</name>
    <name type="common">Brown leaf rust fungus</name>
    <dbReference type="NCBI Taxonomy" id="630390"/>
    <lineage>
        <taxon>Eukaryota</taxon>
        <taxon>Fungi</taxon>
        <taxon>Dikarya</taxon>
        <taxon>Basidiomycota</taxon>
        <taxon>Pucciniomycotina</taxon>
        <taxon>Pucciniomycetes</taxon>
        <taxon>Pucciniales</taxon>
        <taxon>Pucciniaceae</taxon>
        <taxon>Puccinia</taxon>
    </lineage>
</organism>
<dbReference type="InterPro" id="IPR013083">
    <property type="entry name" value="Znf_RING/FYVE/PHD"/>
</dbReference>
<evidence type="ECO:0000256" key="3">
    <source>
        <dbReference type="ARBA" id="ARBA00022771"/>
    </source>
</evidence>
<dbReference type="SUPFAM" id="SSF57850">
    <property type="entry name" value="RING/U-box"/>
    <property type="match status" value="1"/>
</dbReference>
<dbReference type="GO" id="GO:0061630">
    <property type="term" value="F:ubiquitin protein ligase activity"/>
    <property type="evidence" value="ECO:0007669"/>
    <property type="project" value="TreeGrafter"/>
</dbReference>
<accession>A0A180G8X7</accession>
<dbReference type="Gene3D" id="3.30.40.10">
    <property type="entry name" value="Zinc/RING finger domain, C3HC4 (zinc finger)"/>
    <property type="match status" value="1"/>
</dbReference>
<reference evidence="9" key="1">
    <citation type="submission" date="2009-11" db="EMBL/GenBank/DDBJ databases">
        <authorList>
            <consortium name="The Broad Institute Genome Sequencing Platform"/>
            <person name="Ward D."/>
            <person name="Feldgarden M."/>
            <person name="Earl A."/>
            <person name="Young S.K."/>
            <person name="Zeng Q."/>
            <person name="Koehrsen M."/>
            <person name="Alvarado L."/>
            <person name="Berlin A."/>
            <person name="Bochicchio J."/>
            <person name="Borenstein D."/>
            <person name="Chapman S.B."/>
            <person name="Chen Z."/>
            <person name="Engels R."/>
            <person name="Freedman E."/>
            <person name="Gellesch M."/>
            <person name="Goldberg J."/>
            <person name="Griggs A."/>
            <person name="Gujja S."/>
            <person name="Heilman E."/>
            <person name="Heiman D."/>
            <person name="Hepburn T."/>
            <person name="Howarth C."/>
            <person name="Jen D."/>
            <person name="Larson L."/>
            <person name="Lewis B."/>
            <person name="Mehta T."/>
            <person name="Park D."/>
            <person name="Pearson M."/>
            <person name="Roberts A."/>
            <person name="Saif S."/>
            <person name="Shea T."/>
            <person name="Shenoy N."/>
            <person name="Sisk P."/>
            <person name="Stolte C."/>
            <person name="Sykes S."/>
            <person name="Thomson T."/>
            <person name="Walk T."/>
            <person name="White J."/>
            <person name="Yandava C."/>
            <person name="Izard J."/>
            <person name="Baranova O.V."/>
            <person name="Blanton J.M."/>
            <person name="Tanner A.C."/>
            <person name="Dewhirst F.E."/>
            <person name="Haas B."/>
            <person name="Nusbaum C."/>
            <person name="Birren B."/>
        </authorList>
    </citation>
    <scope>NUCLEOTIDE SEQUENCE [LARGE SCALE GENOMIC DNA]</scope>
    <source>
        <strain evidence="9">1-1 BBBD Race 1</strain>
    </source>
</reference>
<dbReference type="PROSITE" id="PS50089">
    <property type="entry name" value="ZF_RING_2"/>
    <property type="match status" value="1"/>
</dbReference>
<dbReference type="Pfam" id="PF12678">
    <property type="entry name" value="zf-rbx1"/>
    <property type="match status" value="1"/>
</dbReference>
<evidence type="ECO:0000313" key="9">
    <source>
        <dbReference type="EMBL" id="OAV89111.1"/>
    </source>
</evidence>
<dbReference type="InterPro" id="IPR051826">
    <property type="entry name" value="E3_ubiquitin-ligase_domain"/>
</dbReference>
<dbReference type="Proteomes" id="UP000005240">
    <property type="component" value="Unassembled WGS sequence"/>
</dbReference>
<keyword evidence="4" id="KW-0833">Ubl conjugation pathway</keyword>
<reference evidence="9" key="2">
    <citation type="submission" date="2016-05" db="EMBL/GenBank/DDBJ databases">
        <title>Comparative analysis highlights variable genome content of wheat rusts and divergence of the mating loci.</title>
        <authorList>
            <person name="Cuomo C.A."/>
            <person name="Bakkeren G."/>
            <person name="Szabo L."/>
            <person name="Khalil H."/>
            <person name="Joly D."/>
            <person name="Goldberg J."/>
            <person name="Young S."/>
            <person name="Zeng Q."/>
            <person name="Fellers J."/>
        </authorList>
    </citation>
    <scope>NUCLEOTIDE SEQUENCE [LARGE SCALE GENOMIC DNA]</scope>
    <source>
        <strain evidence="9">1-1 BBBD Race 1</strain>
    </source>
</reference>
<feature type="region of interest" description="Disordered" evidence="7">
    <location>
        <begin position="36"/>
        <end position="87"/>
    </location>
</feature>
<dbReference type="GO" id="GO:0006511">
    <property type="term" value="P:ubiquitin-dependent protein catabolic process"/>
    <property type="evidence" value="ECO:0007669"/>
    <property type="project" value="TreeGrafter"/>
</dbReference>
<evidence type="ECO:0000256" key="1">
    <source>
        <dbReference type="ARBA" id="ARBA00004906"/>
    </source>
</evidence>
<feature type="domain" description="RING-type" evidence="8">
    <location>
        <begin position="279"/>
        <end position="328"/>
    </location>
</feature>
<dbReference type="InterPro" id="IPR001841">
    <property type="entry name" value="Znf_RING"/>
</dbReference>
<comment type="pathway">
    <text evidence="1">Protein modification; protein ubiquitination.</text>
</comment>
<sequence length="334" mass="36346">MVEALDPSRSPTILLTTRAHQPWQAEDYLANGDEIAEESRQSSIANRLQEPSAPAGETSRRPSPGAGASESMPWQSFPLPDPSRTNAHLSTQELHGALAEEQLYRELRILALPGSDRRQGISTPAGETISWPSPDASASELFPFLARNRLVPSTQDRRAQSSDPFERYTTTLGYMPYNSQRQLQLQSSGQDTVTLEEALKLLAATAGKSGGHAGAGELERTSSMSKNLEDMPTGASGHEYHLSNGKTAKKLNHDGSSTSDTAGQEISHVLLGDPGHSACVICHDEFMPSAPGCMTKVTRIEQCGHYFHHACIYKWIVDWIKDSCPICRGPLKPT</sequence>
<evidence type="ECO:0000256" key="6">
    <source>
        <dbReference type="PROSITE-ProRule" id="PRU00175"/>
    </source>
</evidence>
<reference evidence="10 11" key="3">
    <citation type="journal article" date="2017" name="G3 (Bethesda)">
        <title>Comparative analysis highlights variable genome content of wheat rusts and divergence of the mating loci.</title>
        <authorList>
            <person name="Cuomo C.A."/>
            <person name="Bakkeren G."/>
            <person name="Khalil H.B."/>
            <person name="Panwar V."/>
            <person name="Joly D."/>
            <person name="Linning R."/>
            <person name="Sakthikumar S."/>
            <person name="Song X."/>
            <person name="Adiconis X."/>
            <person name="Fan L."/>
            <person name="Goldberg J.M."/>
            <person name="Levin J.Z."/>
            <person name="Young S."/>
            <person name="Zeng Q."/>
            <person name="Anikster Y."/>
            <person name="Bruce M."/>
            <person name="Wang M."/>
            <person name="Yin C."/>
            <person name="McCallum B."/>
            <person name="Szabo L.J."/>
            <person name="Hulbert S."/>
            <person name="Chen X."/>
            <person name="Fellers J.P."/>
        </authorList>
    </citation>
    <scope>NUCLEOTIDE SEQUENCE</scope>
    <source>
        <strain evidence="10">isolate 1-1 / race 1 (BBBD)</strain>
        <strain evidence="11">Isolate 1-1 / race 1 (BBBD)</strain>
    </source>
</reference>
<dbReference type="EnsemblFungi" id="PTTG_28816-t43_1">
    <property type="protein sequence ID" value="PTTG_28816-t43_1-p1"/>
    <property type="gene ID" value="PTTG_28816"/>
</dbReference>
<keyword evidence="11" id="KW-1185">Reference proteome</keyword>
<evidence type="ECO:0000313" key="11">
    <source>
        <dbReference type="Proteomes" id="UP000005240"/>
    </source>
</evidence>
<dbReference type="PANTHER" id="PTHR22765">
    <property type="entry name" value="RING FINGER AND PROTEASE ASSOCIATED DOMAIN-CONTAINING"/>
    <property type="match status" value="1"/>
</dbReference>
<evidence type="ECO:0000259" key="8">
    <source>
        <dbReference type="PROSITE" id="PS50089"/>
    </source>
</evidence>
<name>A0A180G8X7_PUCT1</name>
<dbReference type="CDD" id="cd16448">
    <property type="entry name" value="RING-H2"/>
    <property type="match status" value="1"/>
</dbReference>
<dbReference type="STRING" id="630390.A0A180G8X7"/>
<dbReference type="VEuPathDB" id="FungiDB:PTTG_28816"/>
<keyword evidence="3 6" id="KW-0863">Zinc-finger</keyword>